<comment type="caution">
    <text evidence="3">The sequence shown here is derived from an EMBL/GenBank/DDBJ whole genome shotgun (WGS) entry which is preliminary data.</text>
</comment>
<dbReference type="Pfam" id="PF13960">
    <property type="entry name" value="DUF4218"/>
    <property type="match status" value="1"/>
</dbReference>
<evidence type="ECO:0000259" key="2">
    <source>
        <dbReference type="Pfam" id="PF13960"/>
    </source>
</evidence>
<evidence type="ECO:0008006" key="5">
    <source>
        <dbReference type="Google" id="ProtNLM"/>
    </source>
</evidence>
<dbReference type="EMBL" id="JAVIJP010000070">
    <property type="protein sequence ID" value="KAL3618975.1"/>
    <property type="molecule type" value="Genomic_DNA"/>
</dbReference>
<name>A0ABD3BND1_9LAMI</name>
<reference evidence="4" key="1">
    <citation type="journal article" date="2024" name="IScience">
        <title>Strigolactones Initiate the Formation of Haustorium-like Structures in Castilleja.</title>
        <authorList>
            <person name="Buerger M."/>
            <person name="Peterson D."/>
            <person name="Chory J."/>
        </authorList>
    </citation>
    <scope>NUCLEOTIDE SEQUENCE [LARGE SCALE GENOMIC DNA]</scope>
</reference>
<dbReference type="AlphaFoldDB" id="A0ABD3BND1"/>
<dbReference type="InterPro" id="IPR004242">
    <property type="entry name" value="Transposase_21"/>
</dbReference>
<feature type="domain" description="DUF4218" evidence="2">
    <location>
        <begin position="713"/>
        <end position="821"/>
    </location>
</feature>
<evidence type="ECO:0000313" key="4">
    <source>
        <dbReference type="Proteomes" id="UP001632038"/>
    </source>
</evidence>
<dbReference type="Pfam" id="PF13952">
    <property type="entry name" value="DUF4216"/>
    <property type="match status" value="1"/>
</dbReference>
<evidence type="ECO:0000259" key="1">
    <source>
        <dbReference type="Pfam" id="PF13952"/>
    </source>
</evidence>
<dbReference type="PANTHER" id="PTHR10775">
    <property type="entry name" value="OS08G0208400 PROTEIN"/>
    <property type="match status" value="1"/>
</dbReference>
<accession>A0ABD3BND1</accession>
<organism evidence="3 4">
    <name type="scientific">Castilleja foliolosa</name>
    <dbReference type="NCBI Taxonomy" id="1961234"/>
    <lineage>
        <taxon>Eukaryota</taxon>
        <taxon>Viridiplantae</taxon>
        <taxon>Streptophyta</taxon>
        <taxon>Embryophyta</taxon>
        <taxon>Tracheophyta</taxon>
        <taxon>Spermatophyta</taxon>
        <taxon>Magnoliopsida</taxon>
        <taxon>eudicotyledons</taxon>
        <taxon>Gunneridae</taxon>
        <taxon>Pentapetalae</taxon>
        <taxon>asterids</taxon>
        <taxon>lamiids</taxon>
        <taxon>Lamiales</taxon>
        <taxon>Orobanchaceae</taxon>
        <taxon>Pedicularideae</taxon>
        <taxon>Castillejinae</taxon>
        <taxon>Castilleja</taxon>
    </lineage>
</organism>
<keyword evidence="4" id="KW-1185">Reference proteome</keyword>
<dbReference type="InterPro" id="IPR025452">
    <property type="entry name" value="DUF4218"/>
</dbReference>
<gene>
    <name evidence="3" type="ORF">CASFOL_037203</name>
</gene>
<protein>
    <recommendedName>
        <fullName evidence="5">Transposase</fullName>
    </recommendedName>
</protein>
<feature type="domain" description="DUF4216" evidence="1">
    <location>
        <begin position="977"/>
        <end position="1042"/>
    </location>
</feature>
<dbReference type="InterPro" id="IPR025312">
    <property type="entry name" value="DUF4216"/>
</dbReference>
<dbReference type="Proteomes" id="UP001632038">
    <property type="component" value="Unassembled WGS sequence"/>
</dbReference>
<evidence type="ECO:0000313" key="3">
    <source>
        <dbReference type="EMBL" id="KAL3618975.1"/>
    </source>
</evidence>
<sequence length="1103" mass="126294">MTRIEEFVLEKTAYPNRATKEAILISVGRVRRWRFLNNSVSGRLRRAIFSRPLQLRRINRVHSKIQEYQEQKLGATLLWTELAWLNLLSLCTNWCLCLQIGAFRVLASSRRRKCPSKRLLGGSLPPPCWLASPLCMLSQARRGLGGAGVALADPGVGNRVHVYERRLTVGEKNNQKDYPVHKTSGITRQVAECIRLQPWIKYTRWIWHGELDMPDDSHANESVNEDSDEDMGDNLEDMINDVGVEAFEKAHANKSYDALSADADKPLYPGCKSYSLLSAILKLIQLKATHGLSDKCFTELLGLLKGMLPEENELPESNYKAKKILCPLGLGYKKIHACPNDCILYRKQNKILHACPICGTSRYKNVDIDGGTKSTPLKVLWYLPIIARFKRLFASPTEAKNLTWHADEKIVDGKLRHPSDSPQWKKIDQLYPFFGDEPRNLRLGLCTDGMNPYGNLSSQHSSWPVLLVIYNLSPLMCMKRKYIMLSMMISGPKQPGNDIDVYLQPMFEDLKKLFVEGVDVYDAYKKEIFKMRAMIFCTINDFPAYGNLSGYSNKGHKACPKCGEHTDFHQLEHGRKTVYLGYRKWLESTHPYRFMKKDFNGKQEKDKAPKTLTSEQVFDQVRNIKVTFGKTQKQNHAEKCLWKKRSIFFELPYWKSLEVKHCIDVMHLEKNVSDSLIGTLLNIPGKTKDSVNARKDMVAMGIRTDLAPESHDKVIDPQVLDDLEKEAAIILCQLEMYFPPAFFDIMVHLIVHLVGEIRECGPVHLRWMYPFERYMKILKGYVKNPYRPEASIVERYVAEEAIEFCSQYLSERKSVGHSKSRHEGRSLGKGTLGGKLKNADREEVLQAHLNILNNTPEIQPYLDEHKAVIREQNPRKNEKWLLIAHNKTFLSWLKNHVKNDASERVRRLASGHNFDVLCWQGYDINGFCFYNKEQDDRSTMQNSGVTLEAEGMHFSSSKDKNPLLATSSYFWIIDEIWEIDYIKFKIPVFKCTWAGNSGVKVDELGVRLVDFSKVGSKNDQFIMACQAKQVFYVTDPSNKNLSVVCNGKRVISSDDNDDTTLDIDEIPAFSSGLPSIDSEHETDDVHAIRVDHSEGIWENIQTN</sequence>
<dbReference type="Pfam" id="PF02992">
    <property type="entry name" value="Transposase_21"/>
    <property type="match status" value="1"/>
</dbReference>
<proteinExistence type="predicted"/>
<dbReference type="PANTHER" id="PTHR10775:SF182">
    <property type="entry name" value="TRANSPOSON, EN_SPM-LIKE, TRANSPOSASE-ASSOCIATED DOMAIN PROTEIN-RELATED"/>
    <property type="match status" value="1"/>
</dbReference>